<dbReference type="SUPFAM" id="SSF50249">
    <property type="entry name" value="Nucleic acid-binding proteins"/>
    <property type="match status" value="2"/>
</dbReference>
<dbReference type="PANTHER" id="PTHR11289">
    <property type="entry name" value="BREAST CANCER TYPE 2 SUSCEPTIBILITY PROTEIN BRCA2"/>
    <property type="match status" value="1"/>
</dbReference>
<dbReference type="InParanoid" id="A0A409VNU3"/>
<dbReference type="STRING" id="93625.A0A409VNU3"/>
<dbReference type="Pfam" id="PF09103">
    <property type="entry name" value="BRCA-2_OB1"/>
    <property type="match status" value="1"/>
</dbReference>
<comment type="caution">
    <text evidence="3">The sequence shown here is derived from an EMBL/GenBank/DDBJ whole genome shotgun (WGS) entry which is preliminary data.</text>
</comment>
<dbReference type="InterPro" id="IPR015525">
    <property type="entry name" value="BRCA2"/>
</dbReference>
<feature type="compositionally biased region" description="Low complexity" evidence="1">
    <location>
        <begin position="77"/>
        <end position="86"/>
    </location>
</feature>
<dbReference type="EMBL" id="NHYD01003967">
    <property type="protein sequence ID" value="PPQ67930.1"/>
    <property type="molecule type" value="Genomic_DNA"/>
</dbReference>
<dbReference type="GO" id="GO:0006355">
    <property type="term" value="P:regulation of DNA-templated transcription"/>
    <property type="evidence" value="ECO:0007669"/>
    <property type="project" value="TreeGrafter"/>
</dbReference>
<dbReference type="InterPro" id="IPR015187">
    <property type="entry name" value="BRCA2_OB_1"/>
</dbReference>
<proteinExistence type="predicted"/>
<dbReference type="Gene3D" id="2.40.50.140">
    <property type="entry name" value="Nucleic acid-binding proteins"/>
    <property type="match status" value="2"/>
</dbReference>
<keyword evidence="4" id="KW-1185">Reference proteome</keyword>
<feature type="region of interest" description="Disordered" evidence="1">
    <location>
        <begin position="360"/>
        <end position="388"/>
    </location>
</feature>
<feature type="region of interest" description="Disordered" evidence="1">
    <location>
        <begin position="1"/>
        <end position="22"/>
    </location>
</feature>
<evidence type="ECO:0000256" key="1">
    <source>
        <dbReference type="SAM" id="MobiDB-lite"/>
    </source>
</evidence>
<feature type="compositionally biased region" description="Polar residues" evidence="1">
    <location>
        <begin position="372"/>
        <end position="388"/>
    </location>
</feature>
<protein>
    <recommendedName>
        <fullName evidence="2">BRCA2 OB1 domain-containing protein</fullName>
    </recommendedName>
</protein>
<name>A0A409VNU3_PSICY</name>
<dbReference type="AlphaFoldDB" id="A0A409VNU3"/>
<organism evidence="3 4">
    <name type="scientific">Psilocybe cyanescens</name>
    <dbReference type="NCBI Taxonomy" id="93625"/>
    <lineage>
        <taxon>Eukaryota</taxon>
        <taxon>Fungi</taxon>
        <taxon>Dikarya</taxon>
        <taxon>Basidiomycota</taxon>
        <taxon>Agaricomycotina</taxon>
        <taxon>Agaricomycetes</taxon>
        <taxon>Agaricomycetidae</taxon>
        <taxon>Agaricales</taxon>
        <taxon>Agaricineae</taxon>
        <taxon>Strophariaceae</taxon>
        <taxon>Psilocybe</taxon>
    </lineage>
</organism>
<gene>
    <name evidence="3" type="ORF">CVT25_000342</name>
</gene>
<dbReference type="InterPro" id="IPR036315">
    <property type="entry name" value="BRCA2_hlx_sf"/>
</dbReference>
<dbReference type="Proteomes" id="UP000283269">
    <property type="component" value="Unassembled WGS sequence"/>
</dbReference>
<dbReference type="PANTHER" id="PTHR11289:SF0">
    <property type="entry name" value="BREAST CANCER TYPE 2 SUSCEPTIBILITY PROTEIN"/>
    <property type="match status" value="1"/>
</dbReference>
<dbReference type="SUPFAM" id="SSF81872">
    <property type="entry name" value="BRCA2 helical domain"/>
    <property type="match status" value="1"/>
</dbReference>
<feature type="domain" description="BRCA2 OB1" evidence="2">
    <location>
        <begin position="645"/>
        <end position="765"/>
    </location>
</feature>
<evidence type="ECO:0000259" key="2">
    <source>
        <dbReference type="Pfam" id="PF09103"/>
    </source>
</evidence>
<feature type="region of interest" description="Disordered" evidence="1">
    <location>
        <begin position="140"/>
        <end position="163"/>
    </location>
</feature>
<accession>A0A409VNU3</accession>
<dbReference type="InterPro" id="IPR012340">
    <property type="entry name" value="NA-bd_OB-fold"/>
</dbReference>
<feature type="region of interest" description="Disordered" evidence="1">
    <location>
        <begin position="402"/>
        <end position="451"/>
    </location>
</feature>
<reference evidence="3 4" key="1">
    <citation type="journal article" date="2018" name="Evol. Lett.">
        <title>Horizontal gene cluster transfer increased hallucinogenic mushroom diversity.</title>
        <authorList>
            <person name="Reynolds H.T."/>
            <person name="Vijayakumar V."/>
            <person name="Gluck-Thaler E."/>
            <person name="Korotkin H.B."/>
            <person name="Matheny P.B."/>
            <person name="Slot J.C."/>
        </authorList>
    </citation>
    <scope>NUCLEOTIDE SEQUENCE [LARGE SCALE GENOMIC DNA]</scope>
    <source>
        <strain evidence="3 4">2631</strain>
    </source>
</reference>
<evidence type="ECO:0000313" key="4">
    <source>
        <dbReference type="Proteomes" id="UP000283269"/>
    </source>
</evidence>
<feature type="compositionally biased region" description="Polar residues" evidence="1">
    <location>
        <begin position="44"/>
        <end position="63"/>
    </location>
</feature>
<dbReference type="GO" id="GO:0000724">
    <property type="term" value="P:double-strand break repair via homologous recombination"/>
    <property type="evidence" value="ECO:0007669"/>
    <property type="project" value="InterPro"/>
</dbReference>
<evidence type="ECO:0000313" key="3">
    <source>
        <dbReference type="EMBL" id="PPQ67930.1"/>
    </source>
</evidence>
<feature type="region of interest" description="Disordered" evidence="1">
    <location>
        <begin position="44"/>
        <end position="114"/>
    </location>
</feature>
<dbReference type="OrthoDB" id="21095at2759"/>
<sequence length="1053" mass="115527">MVVSGSPVPKRQRLSSPTYDDHVEELTQEHLAAFDAIELQLSQQAKTSHSTTRFNSGEQTNLETPGVPKPKRNIDWSSSQPQESSSYPGFAPANVNNTNLRDDPENPFTLDSSNATKERPASIFAPALLGFASASNLLSTRQYKRSPSPEGPPPEPNYDDWFTSGPADMPIAFETAGFTSAISAIPVFKKASAITPAVEQPYYNAPPDDVDMDWFKSGPANMPLAGFASASALPGFAKPSVKGDKGSSGVIVPSTEALAKAKAMLESWDNEEENELPSKPPNNENANVIEKPHILGGFKVASTSAISQSPKRMAFTSVINTPKAPGTPTPGARFAPLSLSGQSKGISSPNLHRPCAFKPPSFRDPNAPKHGSTFNSPLNPNRTTPSLGFTSAATQHIHPLAEPPINASRAAHVTPSTSSFTTPLRDKAPPTRIRSTPAPFKTPFKPGMGPGKPGRVGLVQTPKTNTPLKSQVVRNVTPAAVEVPGRITSESPPSNLTRKTFFNLTAGPNRTSLLDSGLHPQSYGINELEHLGINSAMLAQITPETAMYYTFHTTESTPPPMTPSAPKTLLGPGAALKELLDRGCTLATKPWVDNHWCLILWKLAGMVNLDPEKETNPDTTRWCWSEVIRQLLYRYERELNGGSRPPLRKIANQDAPPGFPMVLCISNIFWSPPGITEDGLPIEPHPELEVTDGWYRLRAQVDLPMARAVRKGVICVGRKLGVAAARLSTEKKDPMEILEAYNSTKLIFVGNSSHLMPWHTKLGFMRGPCISTLHGLTHDGGVVTVLDFVITKACHYEHITGGCMLTRSVVQVHAIAFLEFLVDENGNKHQEGPRNEAEENKVNEQWKRKYEMEASKLRAVHEKKTSRYEGYMDRLERKAGNGFHPSEDDYPPDNIDSLYDELEYPDSAAAVIARVSSREAGWLARHIRKQTEAGHERIAEEFEKELQTICPPRDVRSFRVLIVQDARTLRRPANRKAQLTVWDIARLNLDEGSRAVTLLRFAAKKETDMLTDATNLIPTHGSAWMDCEPGSEVYLCTRRDTRWTRIKGATGPA</sequence>